<accession>A0A135L8L8</accession>
<evidence type="ECO:0000313" key="2">
    <source>
        <dbReference type="Proteomes" id="UP000070168"/>
    </source>
</evidence>
<organism evidence="1 2">
    <name type="scientific">Penicillium patulum</name>
    <name type="common">Penicillium griseofulvum</name>
    <dbReference type="NCBI Taxonomy" id="5078"/>
    <lineage>
        <taxon>Eukaryota</taxon>
        <taxon>Fungi</taxon>
        <taxon>Dikarya</taxon>
        <taxon>Ascomycota</taxon>
        <taxon>Pezizomycotina</taxon>
        <taxon>Eurotiomycetes</taxon>
        <taxon>Eurotiomycetidae</taxon>
        <taxon>Eurotiales</taxon>
        <taxon>Aspergillaceae</taxon>
        <taxon>Penicillium</taxon>
    </lineage>
</organism>
<reference evidence="1 2" key="1">
    <citation type="journal article" date="2016" name="BMC Genomics">
        <title>Genome sequencing and secondary metabolism of the postharvest pathogen Penicillium griseofulvum.</title>
        <authorList>
            <person name="Banani H."/>
            <person name="Marcet-Houben M."/>
            <person name="Ballester A.R."/>
            <person name="Abbruscato P."/>
            <person name="Gonzalez-Candelas L."/>
            <person name="Gabaldon T."/>
            <person name="Spadaro D."/>
        </authorList>
    </citation>
    <scope>NUCLEOTIDE SEQUENCE [LARGE SCALE GENOMIC DNA]</scope>
    <source>
        <strain evidence="1 2">PG3</strain>
    </source>
</reference>
<dbReference type="AlphaFoldDB" id="A0A135L8L8"/>
<sequence length="341" mass="39028">MFKTFKRSNYIKLGTVENIVESKFESTMVKGPVIETQASETASDKLPTCKANSSKGQLMDKSMNEIKKAQKPKDLLVHLFSPELTNEDKEDLLHYAPRHLYTRRENNQEDFEEIEAQLTEAGYARLALSLYWCVFWDRPQPEGPESWIKELIEIDIERRWIAQRKVCIQEKVQNLQISSELLLSSEDEAKHASQLKIYKDQLTDLNKRQWALSRKKWTKEGSIDSWSFGRAYHIQRKNPDWYLSDPLVADCAGRGGCCGKGCGCCERPRTVDGLEDGTNTRGHCTTACSCCLKARGIEELDGDNGEIIDLQELYFEYKSPGLMDPHSFELLKGYVFAFGSK</sequence>
<evidence type="ECO:0000313" key="1">
    <source>
        <dbReference type="EMBL" id="KXG45304.1"/>
    </source>
</evidence>
<name>A0A135L8L8_PENPA</name>
<dbReference type="Proteomes" id="UP000070168">
    <property type="component" value="Unassembled WGS sequence"/>
</dbReference>
<dbReference type="GeneID" id="63707230"/>
<keyword evidence="2" id="KW-1185">Reference proteome</keyword>
<protein>
    <submittedName>
        <fullName evidence="1">Uncharacterized protein</fullName>
    </submittedName>
</protein>
<dbReference type="OMA" id="NTRGHCT"/>
<dbReference type="STRING" id="5078.A0A135L8L8"/>
<dbReference type="EMBL" id="LHQR01000072">
    <property type="protein sequence ID" value="KXG45304.1"/>
    <property type="molecule type" value="Genomic_DNA"/>
</dbReference>
<gene>
    <name evidence="1" type="ORF">PGRI_042170</name>
</gene>
<proteinExistence type="predicted"/>
<comment type="caution">
    <text evidence="1">The sequence shown here is derived from an EMBL/GenBank/DDBJ whole genome shotgun (WGS) entry which is preliminary data.</text>
</comment>
<dbReference type="OrthoDB" id="4440408at2759"/>
<dbReference type="RefSeq" id="XP_040643840.1">
    <property type="nucleotide sequence ID" value="XM_040791930.1"/>
</dbReference>